<dbReference type="Proteomes" id="UP000189733">
    <property type="component" value="Unassembled WGS sequence"/>
</dbReference>
<accession>A0A1T4WCQ9</accession>
<dbReference type="PANTHER" id="PTHR10458">
    <property type="entry name" value="PEPTIDE DEFORMYLASE"/>
    <property type="match status" value="1"/>
</dbReference>
<organism evidence="3 4">
    <name type="scientific">Desulfobaculum bizertense DSM 18034</name>
    <dbReference type="NCBI Taxonomy" id="1121442"/>
    <lineage>
        <taxon>Bacteria</taxon>
        <taxon>Pseudomonadati</taxon>
        <taxon>Thermodesulfobacteriota</taxon>
        <taxon>Desulfovibrionia</taxon>
        <taxon>Desulfovibrionales</taxon>
        <taxon>Desulfovibrionaceae</taxon>
        <taxon>Desulfobaculum</taxon>
    </lineage>
</organism>
<feature type="active site" evidence="2">
    <location>
        <position position="135"/>
    </location>
</feature>
<evidence type="ECO:0000313" key="3">
    <source>
        <dbReference type="EMBL" id="SKA74705.1"/>
    </source>
</evidence>
<comment type="catalytic activity">
    <reaction evidence="2">
        <text>N-terminal N-formyl-L-methionyl-[peptide] + H2O = N-terminal L-methionyl-[peptide] + formate</text>
        <dbReference type="Rhea" id="RHEA:24420"/>
        <dbReference type="Rhea" id="RHEA-COMP:10639"/>
        <dbReference type="Rhea" id="RHEA-COMP:10640"/>
        <dbReference type="ChEBI" id="CHEBI:15377"/>
        <dbReference type="ChEBI" id="CHEBI:15740"/>
        <dbReference type="ChEBI" id="CHEBI:49298"/>
        <dbReference type="ChEBI" id="CHEBI:64731"/>
        <dbReference type="EC" id="3.5.1.88"/>
    </reaction>
</comment>
<keyword evidence="2" id="KW-0408">Iron</keyword>
<dbReference type="NCBIfam" id="TIGR00079">
    <property type="entry name" value="pept_deformyl"/>
    <property type="match status" value="1"/>
</dbReference>
<name>A0A1T4WCQ9_9BACT</name>
<dbReference type="NCBIfam" id="NF001159">
    <property type="entry name" value="PRK00150.1-3"/>
    <property type="match status" value="1"/>
</dbReference>
<reference evidence="3 4" key="1">
    <citation type="submission" date="2017-02" db="EMBL/GenBank/DDBJ databases">
        <authorList>
            <person name="Peterson S.W."/>
        </authorList>
    </citation>
    <scope>NUCLEOTIDE SEQUENCE [LARGE SCALE GENOMIC DNA]</scope>
    <source>
        <strain evidence="3 4">DSM 18034</strain>
    </source>
</reference>
<dbReference type="GO" id="GO:0006412">
    <property type="term" value="P:translation"/>
    <property type="evidence" value="ECO:0007669"/>
    <property type="project" value="UniProtKB-UniRule"/>
</dbReference>
<evidence type="ECO:0000256" key="1">
    <source>
        <dbReference type="ARBA" id="ARBA00010759"/>
    </source>
</evidence>
<keyword evidence="2" id="KW-0479">Metal-binding</keyword>
<dbReference type="SUPFAM" id="SSF56420">
    <property type="entry name" value="Peptide deformylase"/>
    <property type="match status" value="1"/>
</dbReference>
<dbReference type="EMBL" id="FUYA01000006">
    <property type="protein sequence ID" value="SKA74705.1"/>
    <property type="molecule type" value="Genomic_DNA"/>
</dbReference>
<comment type="similarity">
    <text evidence="1 2">Belongs to the polypeptide deformylase family.</text>
</comment>
<dbReference type="RefSeq" id="WP_078685288.1">
    <property type="nucleotide sequence ID" value="NZ_FUYA01000006.1"/>
</dbReference>
<comment type="function">
    <text evidence="2">Removes the formyl group from the N-terminal Met of newly synthesized proteins. Requires at least a dipeptide for an efficient rate of reaction. N-terminal L-methionine is a prerequisite for activity but the enzyme has broad specificity at other positions.</text>
</comment>
<dbReference type="Pfam" id="PF01327">
    <property type="entry name" value="Pep_deformylase"/>
    <property type="match status" value="1"/>
</dbReference>
<evidence type="ECO:0000256" key="2">
    <source>
        <dbReference type="HAMAP-Rule" id="MF_00163"/>
    </source>
</evidence>
<keyword evidence="4" id="KW-1185">Reference proteome</keyword>
<keyword evidence="2" id="KW-0648">Protein biosynthesis</keyword>
<dbReference type="InterPro" id="IPR023635">
    <property type="entry name" value="Peptide_deformylase"/>
</dbReference>
<dbReference type="Gene3D" id="3.90.45.10">
    <property type="entry name" value="Peptide deformylase"/>
    <property type="match status" value="1"/>
</dbReference>
<dbReference type="InterPro" id="IPR036821">
    <property type="entry name" value="Peptide_deformylase_sf"/>
</dbReference>
<dbReference type="PRINTS" id="PR01576">
    <property type="entry name" value="PDEFORMYLASE"/>
</dbReference>
<sequence>MKREIVTYPDPVLAQTAEEITELTPELKQLAEDMVETMYEGDGIGLAAPQVGESCRLVVIDITGPEKREELRILVNPCITSKEGEVDSEEGCLSVVGYRGKVKRAEKVTVDATDLEGKPVHIEADGLLAICLQHELDHLDGVLFIDHLSRLKRNLYDKKVSKWLRRTKKHSK</sequence>
<dbReference type="GO" id="GO:0042586">
    <property type="term" value="F:peptide deformylase activity"/>
    <property type="evidence" value="ECO:0007669"/>
    <property type="project" value="UniProtKB-UniRule"/>
</dbReference>
<evidence type="ECO:0000313" key="4">
    <source>
        <dbReference type="Proteomes" id="UP000189733"/>
    </source>
</evidence>
<protein>
    <recommendedName>
        <fullName evidence="2">Peptide deformylase</fullName>
        <shortName evidence="2">PDF</shortName>
        <ecNumber evidence="2">3.5.1.88</ecNumber>
    </recommendedName>
    <alternativeName>
        <fullName evidence="2">Polypeptide deformylase</fullName>
    </alternativeName>
</protein>
<keyword evidence="2" id="KW-0378">Hydrolase</keyword>
<dbReference type="STRING" id="1121442.SAMN02745702_02010"/>
<feature type="binding site" evidence="2">
    <location>
        <position position="92"/>
    </location>
    <ligand>
        <name>Fe cation</name>
        <dbReference type="ChEBI" id="CHEBI:24875"/>
    </ligand>
</feature>
<dbReference type="OrthoDB" id="9804313at2"/>
<dbReference type="PIRSF" id="PIRSF004749">
    <property type="entry name" value="Pep_def"/>
    <property type="match status" value="1"/>
</dbReference>
<feature type="binding site" evidence="2">
    <location>
        <position position="134"/>
    </location>
    <ligand>
        <name>Fe cation</name>
        <dbReference type="ChEBI" id="CHEBI:24875"/>
    </ligand>
</feature>
<feature type="binding site" evidence="2">
    <location>
        <position position="138"/>
    </location>
    <ligand>
        <name>Fe cation</name>
        <dbReference type="ChEBI" id="CHEBI:24875"/>
    </ligand>
</feature>
<gene>
    <name evidence="2" type="primary">def</name>
    <name evidence="3" type="ORF">SAMN02745702_02010</name>
</gene>
<dbReference type="EC" id="3.5.1.88" evidence="2"/>
<dbReference type="GO" id="GO:0046872">
    <property type="term" value="F:metal ion binding"/>
    <property type="evidence" value="ECO:0007669"/>
    <property type="project" value="UniProtKB-KW"/>
</dbReference>
<dbReference type="HAMAP" id="MF_00163">
    <property type="entry name" value="Pep_deformylase"/>
    <property type="match status" value="1"/>
</dbReference>
<comment type="cofactor">
    <cofactor evidence="2">
        <name>Fe(2+)</name>
        <dbReference type="ChEBI" id="CHEBI:29033"/>
    </cofactor>
    <text evidence="2">Binds 1 Fe(2+) ion.</text>
</comment>
<dbReference type="PANTHER" id="PTHR10458:SF22">
    <property type="entry name" value="PEPTIDE DEFORMYLASE"/>
    <property type="match status" value="1"/>
</dbReference>
<proteinExistence type="inferred from homology"/>
<dbReference type="CDD" id="cd00487">
    <property type="entry name" value="Pep_deformylase"/>
    <property type="match status" value="1"/>
</dbReference>
<dbReference type="AlphaFoldDB" id="A0A1T4WCQ9"/>